<keyword evidence="4" id="KW-0479">Metal-binding</keyword>
<dbReference type="InterPro" id="IPR049892">
    <property type="entry name" value="AA9"/>
</dbReference>
<accession>A0ABR3VFW1</accession>
<dbReference type="Pfam" id="PF03443">
    <property type="entry name" value="AA9"/>
    <property type="match status" value="1"/>
</dbReference>
<evidence type="ECO:0000256" key="12">
    <source>
        <dbReference type="ARBA" id="ARBA00023326"/>
    </source>
</evidence>
<keyword evidence="11" id="KW-0119">Carbohydrate metabolism</keyword>
<feature type="chain" id="PRO_5046145745" description="lytic cellulose monooxygenase (C4-dehydrogenating)" evidence="16">
    <location>
        <begin position="21"/>
        <end position="277"/>
    </location>
</feature>
<dbReference type="Gene3D" id="2.70.50.70">
    <property type="match status" value="1"/>
</dbReference>
<evidence type="ECO:0000256" key="14">
    <source>
        <dbReference type="ARBA" id="ARBA00045077"/>
    </source>
</evidence>
<keyword evidence="3" id="KW-0964">Secreted</keyword>
<sequence>MKALLSLTALAALAAETVSAHYIFQQLSVAGTRYPVWKYIRRNSNPAWLQNGPVTDLSSTDLRCNVGGQVSNGTETVTVRAGDQFTFHLDTAVYHQGPTSLYMSRAPGKVEDYDGSGPWFKIYDWGPSGNSWAMRDSYTYNIPRCIPDGEYLLRIQQLGLHNPGAEPQFYISCAQVKVTNGGTTNPTPTANIPGAFRKTDPGYTVNIYNTNLANYVVPGPRVMTGLVEREVPAHLTLSDQARSYMTDKAGLVRAASKFMGPVVFIWHRVFKFTSWIN</sequence>
<dbReference type="Proteomes" id="UP001583172">
    <property type="component" value="Unassembled WGS sequence"/>
</dbReference>
<name>A0ABR3VFW1_HUMIN</name>
<evidence type="ECO:0000256" key="15">
    <source>
        <dbReference type="ARBA" id="ARBA00047174"/>
    </source>
</evidence>
<comment type="cofactor">
    <cofactor evidence="1">
        <name>Cu(2+)</name>
        <dbReference type="ChEBI" id="CHEBI:29036"/>
    </cofactor>
</comment>
<comment type="similarity">
    <text evidence="13">Belongs to the polysaccharide monooxygenase AA9 family.</text>
</comment>
<keyword evidence="9" id="KW-0503">Monooxygenase</keyword>
<reference evidence="18 19" key="1">
    <citation type="journal article" date="2024" name="Commun. Biol.">
        <title>Comparative genomic analysis of thermophilic fungi reveals convergent evolutionary adaptations and gene losses.</title>
        <authorList>
            <person name="Steindorff A.S."/>
            <person name="Aguilar-Pontes M.V."/>
            <person name="Robinson A.J."/>
            <person name="Andreopoulos B."/>
            <person name="LaButti K."/>
            <person name="Kuo A."/>
            <person name="Mondo S."/>
            <person name="Riley R."/>
            <person name="Otillar R."/>
            <person name="Haridas S."/>
            <person name="Lipzen A."/>
            <person name="Grimwood J."/>
            <person name="Schmutz J."/>
            <person name="Clum A."/>
            <person name="Reid I.D."/>
            <person name="Moisan M.C."/>
            <person name="Butler G."/>
            <person name="Nguyen T.T.M."/>
            <person name="Dewar K."/>
            <person name="Conant G."/>
            <person name="Drula E."/>
            <person name="Henrissat B."/>
            <person name="Hansel C."/>
            <person name="Singer S."/>
            <person name="Hutchinson M.I."/>
            <person name="de Vries R.P."/>
            <person name="Natvig D.O."/>
            <person name="Powell A.J."/>
            <person name="Tsang A."/>
            <person name="Grigoriev I.V."/>
        </authorList>
    </citation>
    <scope>NUCLEOTIDE SEQUENCE [LARGE SCALE GENOMIC DNA]</scope>
    <source>
        <strain evidence="18 19">CBS 620.91</strain>
    </source>
</reference>
<evidence type="ECO:0000256" key="7">
    <source>
        <dbReference type="ARBA" id="ARBA00023002"/>
    </source>
</evidence>
<keyword evidence="7" id="KW-0560">Oxidoreductase</keyword>
<proteinExistence type="inferred from homology"/>
<evidence type="ECO:0000256" key="13">
    <source>
        <dbReference type="ARBA" id="ARBA00044502"/>
    </source>
</evidence>
<evidence type="ECO:0000313" key="18">
    <source>
        <dbReference type="EMBL" id="KAL1840664.1"/>
    </source>
</evidence>
<organism evidence="18 19">
    <name type="scientific">Humicola insolens</name>
    <name type="common">Soft-rot fungus</name>
    <dbReference type="NCBI Taxonomy" id="85995"/>
    <lineage>
        <taxon>Eukaryota</taxon>
        <taxon>Fungi</taxon>
        <taxon>Dikarya</taxon>
        <taxon>Ascomycota</taxon>
        <taxon>Pezizomycotina</taxon>
        <taxon>Sordariomycetes</taxon>
        <taxon>Sordariomycetidae</taxon>
        <taxon>Sordariales</taxon>
        <taxon>Chaetomiaceae</taxon>
        <taxon>Mycothermus</taxon>
    </lineage>
</organism>
<evidence type="ECO:0000256" key="6">
    <source>
        <dbReference type="ARBA" id="ARBA00023001"/>
    </source>
</evidence>
<evidence type="ECO:0000259" key="17">
    <source>
        <dbReference type="Pfam" id="PF03443"/>
    </source>
</evidence>
<comment type="subcellular location">
    <subcellularLocation>
        <location evidence="2">Secreted</location>
    </subcellularLocation>
</comment>
<keyword evidence="12" id="KW-0624">Polysaccharide degradation</keyword>
<dbReference type="EC" id="1.14.99.56" evidence="15"/>
<evidence type="ECO:0000256" key="1">
    <source>
        <dbReference type="ARBA" id="ARBA00001973"/>
    </source>
</evidence>
<evidence type="ECO:0000256" key="3">
    <source>
        <dbReference type="ARBA" id="ARBA00022525"/>
    </source>
</evidence>
<dbReference type="CDD" id="cd21175">
    <property type="entry name" value="LPMO_AA9"/>
    <property type="match status" value="1"/>
</dbReference>
<evidence type="ECO:0000256" key="10">
    <source>
        <dbReference type="ARBA" id="ARBA00023157"/>
    </source>
</evidence>
<evidence type="ECO:0000256" key="16">
    <source>
        <dbReference type="SAM" id="SignalP"/>
    </source>
</evidence>
<keyword evidence="8" id="KW-0186">Copper</keyword>
<evidence type="ECO:0000256" key="9">
    <source>
        <dbReference type="ARBA" id="ARBA00023033"/>
    </source>
</evidence>
<dbReference type="PANTHER" id="PTHR33353">
    <property type="entry name" value="PUTATIVE (AFU_ORTHOLOGUE AFUA_1G12560)-RELATED"/>
    <property type="match status" value="1"/>
</dbReference>
<evidence type="ECO:0000256" key="8">
    <source>
        <dbReference type="ARBA" id="ARBA00023008"/>
    </source>
</evidence>
<dbReference type="InterPro" id="IPR005103">
    <property type="entry name" value="AA9_LPMO"/>
</dbReference>
<feature type="domain" description="Auxiliary Activity family 9 catalytic" evidence="17">
    <location>
        <begin position="21"/>
        <end position="211"/>
    </location>
</feature>
<evidence type="ECO:0000256" key="11">
    <source>
        <dbReference type="ARBA" id="ARBA00023277"/>
    </source>
</evidence>
<dbReference type="EMBL" id="JAZGSY010000103">
    <property type="protein sequence ID" value="KAL1840664.1"/>
    <property type="molecule type" value="Genomic_DNA"/>
</dbReference>
<evidence type="ECO:0000256" key="2">
    <source>
        <dbReference type="ARBA" id="ARBA00004613"/>
    </source>
</evidence>
<dbReference type="PANTHER" id="PTHR33353:SF11">
    <property type="entry name" value="GLYCOSYLHYDROLASE FAMILY 61-7 PROTEIN"/>
    <property type="match status" value="1"/>
</dbReference>
<keyword evidence="5 16" id="KW-0732">Signal</keyword>
<evidence type="ECO:0000313" key="19">
    <source>
        <dbReference type="Proteomes" id="UP001583172"/>
    </source>
</evidence>
<keyword evidence="6" id="KW-0136">Cellulose degradation</keyword>
<keyword evidence="19" id="KW-1185">Reference proteome</keyword>
<gene>
    <name evidence="18" type="ORF">VTJ49DRAFT_214</name>
</gene>
<evidence type="ECO:0000256" key="5">
    <source>
        <dbReference type="ARBA" id="ARBA00022729"/>
    </source>
</evidence>
<feature type="signal peptide" evidence="16">
    <location>
        <begin position="1"/>
        <end position="20"/>
    </location>
</feature>
<protein>
    <recommendedName>
        <fullName evidence="15">lytic cellulose monooxygenase (C4-dehydrogenating)</fullName>
        <ecNumber evidence="15">1.14.99.56</ecNumber>
    </recommendedName>
</protein>
<comment type="caution">
    <text evidence="18">The sequence shown here is derived from an EMBL/GenBank/DDBJ whole genome shotgun (WGS) entry which is preliminary data.</text>
</comment>
<keyword evidence="10" id="KW-1015">Disulfide bond</keyword>
<comment type="catalytic activity">
    <reaction evidence="14">
        <text>[(1-&gt;4)-beta-D-glucosyl]n+m + reduced acceptor + O2 = 4-dehydro-beta-D-glucosyl-[(1-&gt;4)-beta-D-glucosyl]n-1 + [(1-&gt;4)-beta-D-glucosyl]m + acceptor + H2O.</text>
        <dbReference type="EC" id="1.14.99.56"/>
    </reaction>
</comment>
<evidence type="ECO:0000256" key="4">
    <source>
        <dbReference type="ARBA" id="ARBA00022723"/>
    </source>
</evidence>